<evidence type="ECO:0000256" key="1">
    <source>
        <dbReference type="SAM" id="MobiDB-lite"/>
    </source>
</evidence>
<name>A0ABT6LSY1_9ACTN</name>
<reference evidence="3 4" key="1">
    <citation type="submission" date="2023-04" db="EMBL/GenBank/DDBJ databases">
        <title>Forest soil microbial communities from Buena Vista Peninsula, Colon Province, Panama.</title>
        <authorList>
            <person name="Bouskill N."/>
        </authorList>
    </citation>
    <scope>NUCLEOTIDE SEQUENCE [LARGE SCALE GENOMIC DNA]</scope>
    <source>
        <strain evidence="3 4">GGS1</strain>
    </source>
</reference>
<gene>
    <name evidence="3" type="ORF">M2283_006218</name>
</gene>
<dbReference type="Proteomes" id="UP001160499">
    <property type="component" value="Unassembled WGS sequence"/>
</dbReference>
<evidence type="ECO:0000259" key="2">
    <source>
        <dbReference type="Pfam" id="PF02797"/>
    </source>
</evidence>
<organism evidence="3 4">
    <name type="scientific">Streptomyces pseudovenezuelae</name>
    <dbReference type="NCBI Taxonomy" id="67350"/>
    <lineage>
        <taxon>Bacteria</taxon>
        <taxon>Bacillati</taxon>
        <taxon>Actinomycetota</taxon>
        <taxon>Actinomycetes</taxon>
        <taxon>Kitasatosporales</taxon>
        <taxon>Streptomycetaceae</taxon>
        <taxon>Streptomyces</taxon>
        <taxon>Streptomyces aurantiacus group</taxon>
    </lineage>
</organism>
<sequence length="171" mass="18208">MSNEGLNALRPGQRPIPGGPPSCCAEQVVDRLLSAEGLRRSNIAHCLVHSGGKKVIYAVRLNLGLTRHDLRHTSGVRRDYGNLSGGSFLFSFERLMRERVVRAGEFGVLMSMGPGSNIEASLVSGEENPVNDHLRLRIDGSRPLSAETVAAVGSVCDAAEDGGARARSSSN</sequence>
<dbReference type="Pfam" id="PF02797">
    <property type="entry name" value="Chal_sti_synt_C"/>
    <property type="match status" value="1"/>
</dbReference>
<dbReference type="SUPFAM" id="SSF53901">
    <property type="entry name" value="Thiolase-like"/>
    <property type="match status" value="1"/>
</dbReference>
<evidence type="ECO:0000313" key="4">
    <source>
        <dbReference type="Proteomes" id="UP001160499"/>
    </source>
</evidence>
<keyword evidence="4" id="KW-1185">Reference proteome</keyword>
<feature type="region of interest" description="Disordered" evidence="1">
    <location>
        <begin position="1"/>
        <end position="21"/>
    </location>
</feature>
<feature type="domain" description="Chalcone/stilbene synthase C-terminal" evidence="2">
    <location>
        <begin position="26"/>
        <end position="123"/>
    </location>
</feature>
<comment type="caution">
    <text evidence="3">The sequence shown here is derived from an EMBL/GenBank/DDBJ whole genome shotgun (WGS) entry which is preliminary data.</text>
</comment>
<dbReference type="Gene3D" id="3.40.47.10">
    <property type="match status" value="1"/>
</dbReference>
<evidence type="ECO:0000313" key="3">
    <source>
        <dbReference type="EMBL" id="MDH6218884.1"/>
    </source>
</evidence>
<dbReference type="EMBL" id="JARXVH010000010">
    <property type="protein sequence ID" value="MDH6218884.1"/>
    <property type="molecule type" value="Genomic_DNA"/>
</dbReference>
<accession>A0ABT6LSY1</accession>
<proteinExistence type="predicted"/>
<dbReference type="InterPro" id="IPR016039">
    <property type="entry name" value="Thiolase-like"/>
</dbReference>
<protein>
    <recommendedName>
        <fullName evidence="2">Chalcone/stilbene synthase C-terminal domain-containing protein</fullName>
    </recommendedName>
</protein>
<dbReference type="InterPro" id="IPR012328">
    <property type="entry name" value="Chalcone/stilbene_synt_C"/>
</dbReference>